<feature type="transmembrane region" description="Helical" evidence="2">
    <location>
        <begin position="52"/>
        <end position="72"/>
    </location>
</feature>
<accession>A0A7W8EAW9</accession>
<evidence type="ECO:0000313" key="4">
    <source>
        <dbReference type="EMBL" id="MBB5064969.1"/>
    </source>
</evidence>
<dbReference type="RefSeq" id="WP_184257297.1">
    <property type="nucleotide sequence ID" value="NZ_JACHIO010000013.1"/>
</dbReference>
<keyword evidence="2" id="KW-1133">Transmembrane helix</keyword>
<keyword evidence="2" id="KW-0812">Transmembrane</keyword>
<evidence type="ECO:0000313" key="5">
    <source>
        <dbReference type="Proteomes" id="UP000584867"/>
    </source>
</evidence>
<reference evidence="4 5" key="1">
    <citation type="submission" date="2020-08" db="EMBL/GenBank/DDBJ databases">
        <title>Genomic Encyclopedia of Type Strains, Phase IV (KMG-V): Genome sequencing to study the core and pangenomes of soil and plant-associated prokaryotes.</title>
        <authorList>
            <person name="Whitman W."/>
        </authorList>
    </citation>
    <scope>NUCLEOTIDE SEQUENCE [LARGE SCALE GENOMIC DNA]</scope>
    <source>
        <strain evidence="4 5">X5P3</strain>
    </source>
</reference>
<dbReference type="InterPro" id="IPR018764">
    <property type="entry name" value="RskA_C"/>
</dbReference>
<sequence length="365" mass="40188">MIPLMAASAAAEIDSLPRESDSTIAAAERRLMARLESPVTLPQNSAPKRPSWHVWGIGLAACFVVFGAFAYSRFVRHGSERRQLSISQSSANGPSVPPTVTLARSADSLALQQSQAEAATLRRQISAIENSSVRSESSAATLRHQLQAEQSQRDQIVSERDSLSAQLSTAQAESQALREKLASSESSVGQQGVQVSALEAKVRLLDAALEETNSALDDRERMLALDKDFMQHDRDIRDLIGARDLYIADIFDTNESGKTTKPFGRLFYTQNRSLVFYGFDLEKQPGLKQAAAFQAWGSGSDSQPINLGLFYQDDSHKRWVLRFNDPKTLARMNMVFVTVEPPGGSNKPTGKQLLRAYLQIQPNHP</sequence>
<proteinExistence type="predicted"/>
<feature type="domain" description="Anti-sigma K factor RskA C-terminal" evidence="3">
    <location>
        <begin position="279"/>
        <end position="350"/>
    </location>
</feature>
<dbReference type="Proteomes" id="UP000584867">
    <property type="component" value="Unassembled WGS sequence"/>
</dbReference>
<dbReference type="AlphaFoldDB" id="A0A7W8EAW9"/>
<keyword evidence="1" id="KW-0175">Coiled coil</keyword>
<evidence type="ECO:0000256" key="2">
    <source>
        <dbReference type="SAM" id="Phobius"/>
    </source>
</evidence>
<evidence type="ECO:0000256" key="1">
    <source>
        <dbReference type="SAM" id="Coils"/>
    </source>
</evidence>
<gene>
    <name evidence="4" type="ORF">HDF15_003331</name>
</gene>
<organism evidence="4 5">
    <name type="scientific">Granulicella mallensis</name>
    <dbReference type="NCBI Taxonomy" id="940614"/>
    <lineage>
        <taxon>Bacteria</taxon>
        <taxon>Pseudomonadati</taxon>
        <taxon>Acidobacteriota</taxon>
        <taxon>Terriglobia</taxon>
        <taxon>Terriglobales</taxon>
        <taxon>Acidobacteriaceae</taxon>
        <taxon>Granulicella</taxon>
    </lineage>
</organism>
<evidence type="ECO:0000259" key="3">
    <source>
        <dbReference type="Pfam" id="PF10099"/>
    </source>
</evidence>
<name>A0A7W8EAW9_9BACT</name>
<dbReference type="EMBL" id="JACHIO010000013">
    <property type="protein sequence ID" value="MBB5064969.1"/>
    <property type="molecule type" value="Genomic_DNA"/>
</dbReference>
<protein>
    <recommendedName>
        <fullName evidence="3">Anti-sigma K factor RskA C-terminal domain-containing protein</fullName>
    </recommendedName>
</protein>
<dbReference type="Pfam" id="PF10099">
    <property type="entry name" value="RskA_C"/>
    <property type="match status" value="1"/>
</dbReference>
<feature type="coiled-coil region" evidence="1">
    <location>
        <begin position="111"/>
        <end position="215"/>
    </location>
</feature>
<dbReference type="GO" id="GO:0005886">
    <property type="term" value="C:plasma membrane"/>
    <property type="evidence" value="ECO:0007669"/>
    <property type="project" value="InterPro"/>
</dbReference>
<keyword evidence="2" id="KW-0472">Membrane</keyword>
<comment type="caution">
    <text evidence="4">The sequence shown here is derived from an EMBL/GenBank/DDBJ whole genome shotgun (WGS) entry which is preliminary data.</text>
</comment>